<reference evidence="2" key="1">
    <citation type="submission" date="2021-02" db="EMBL/GenBank/DDBJ databases">
        <authorList>
            <person name="Nowell W R."/>
        </authorList>
    </citation>
    <scope>NUCLEOTIDE SEQUENCE</scope>
</reference>
<name>A0A820W253_9BILA</name>
<dbReference type="Proteomes" id="UP000663873">
    <property type="component" value="Unassembled WGS sequence"/>
</dbReference>
<gene>
    <name evidence="2" type="ORF">UJA718_LOCUS26821</name>
</gene>
<evidence type="ECO:0000313" key="3">
    <source>
        <dbReference type="Proteomes" id="UP000663873"/>
    </source>
</evidence>
<dbReference type="SUPFAM" id="SSF55464">
    <property type="entry name" value="Origin of replication-binding domain, RBD-like"/>
    <property type="match status" value="1"/>
</dbReference>
<keyword evidence="3" id="KW-1185">Reference proteome</keyword>
<feature type="region of interest" description="Disordered" evidence="1">
    <location>
        <begin position="309"/>
        <end position="350"/>
    </location>
</feature>
<evidence type="ECO:0000256" key="1">
    <source>
        <dbReference type="SAM" id="MobiDB-lite"/>
    </source>
</evidence>
<feature type="compositionally biased region" description="Polar residues" evidence="1">
    <location>
        <begin position="309"/>
        <end position="334"/>
    </location>
</feature>
<proteinExistence type="predicted"/>
<dbReference type="Gene3D" id="3.40.1310.20">
    <property type="match status" value="1"/>
</dbReference>
<accession>A0A820W253</accession>
<evidence type="ECO:0000313" key="2">
    <source>
        <dbReference type="EMBL" id="CAF4508369.1"/>
    </source>
</evidence>
<dbReference type="EMBL" id="CAJOBP010007150">
    <property type="protein sequence ID" value="CAF4508369.1"/>
    <property type="molecule type" value="Genomic_DNA"/>
</dbReference>
<protein>
    <submittedName>
        <fullName evidence="2">Uncharacterized protein</fullName>
    </submittedName>
</protein>
<sequence>MDSMKSSTTTETSSSQITTPITNDHVNILKLVQPSILTNGMTTISITSSTIKTRYLPKDDMTTQIIMKKLKRIIDNKNSQEITMNNDKETQTESLLSSSTISIHPYPPTNCVGQISDHDRPYAYYGHLDAKAIAREFQFNLETNEIITKYSIDNPRSVRMHRKSFAITCSTNVSKEEVMDEIKRIFTIEKLQYVCVAQEFDNNNTTNQTSRLHVQIILKQIINKKTWFLDSITGNRCNYQVTHNDRAWNEYIKKSLNYIEFGSFKSTAMRGIKYWPSQYQHKFNQIIFVDFHTIQPRFQSFINVMSSNPDDQQNKNTLPNGTQSFIASVPSTSNKEPKIKNSKSSHLGYM</sequence>
<dbReference type="AlphaFoldDB" id="A0A820W253"/>
<organism evidence="2 3">
    <name type="scientific">Rotaria socialis</name>
    <dbReference type="NCBI Taxonomy" id="392032"/>
    <lineage>
        <taxon>Eukaryota</taxon>
        <taxon>Metazoa</taxon>
        <taxon>Spiralia</taxon>
        <taxon>Gnathifera</taxon>
        <taxon>Rotifera</taxon>
        <taxon>Eurotatoria</taxon>
        <taxon>Bdelloidea</taxon>
        <taxon>Philodinida</taxon>
        <taxon>Philodinidae</taxon>
        <taxon>Rotaria</taxon>
    </lineage>
</organism>
<comment type="caution">
    <text evidence="2">The sequence shown here is derived from an EMBL/GenBank/DDBJ whole genome shotgun (WGS) entry which is preliminary data.</text>
</comment>